<dbReference type="AlphaFoldDB" id="E3FLR3"/>
<accession>E3FLR3</accession>
<proteinExistence type="predicted"/>
<name>E3FLR3_STIAD</name>
<feature type="region of interest" description="Disordered" evidence="1">
    <location>
        <begin position="73"/>
        <end position="120"/>
    </location>
</feature>
<dbReference type="RefSeq" id="WP_013378007.1">
    <property type="nucleotide sequence ID" value="NC_014623.1"/>
</dbReference>
<dbReference type="Proteomes" id="UP000001351">
    <property type="component" value="Chromosome"/>
</dbReference>
<evidence type="ECO:0000313" key="3">
    <source>
        <dbReference type="Proteomes" id="UP000001351"/>
    </source>
</evidence>
<gene>
    <name evidence="2" type="ordered locus">STAUR_7757</name>
</gene>
<dbReference type="KEGG" id="sur:STAUR_7757"/>
<feature type="compositionally biased region" description="Basic and acidic residues" evidence="1">
    <location>
        <begin position="73"/>
        <end position="90"/>
    </location>
</feature>
<dbReference type="EMBL" id="CP002271">
    <property type="protein sequence ID" value="ADO75512.1"/>
    <property type="molecule type" value="Genomic_DNA"/>
</dbReference>
<evidence type="ECO:0000313" key="2">
    <source>
        <dbReference type="EMBL" id="ADO75512.1"/>
    </source>
</evidence>
<protein>
    <submittedName>
        <fullName evidence="2">Uncharacterized protein</fullName>
    </submittedName>
</protein>
<keyword evidence="3" id="KW-1185">Reference proteome</keyword>
<dbReference type="eggNOG" id="ENOG5031ECN">
    <property type="taxonomic scope" value="Bacteria"/>
</dbReference>
<dbReference type="STRING" id="378806.STAUR_7757"/>
<dbReference type="HOGENOM" id="CLU_1488196_0_0_7"/>
<organism evidence="2 3">
    <name type="scientific">Stigmatella aurantiaca (strain DW4/3-1)</name>
    <dbReference type="NCBI Taxonomy" id="378806"/>
    <lineage>
        <taxon>Bacteria</taxon>
        <taxon>Pseudomonadati</taxon>
        <taxon>Myxococcota</taxon>
        <taxon>Myxococcia</taxon>
        <taxon>Myxococcales</taxon>
        <taxon>Cystobacterineae</taxon>
        <taxon>Archangiaceae</taxon>
        <taxon>Stigmatella</taxon>
    </lineage>
</organism>
<evidence type="ECO:0000256" key="1">
    <source>
        <dbReference type="SAM" id="MobiDB-lite"/>
    </source>
</evidence>
<sequence>MCAIPSASRSQTACVTRHLGNQVNRIQKGLSDGTLTLGEAGGLAAQQARIAEAGSRALADGKLDRGEFKELRQMQRSASRDIFEQRHNATERPAAPSERSPRIDSHQNNQGNRIQRGLEDGSLTASEARGLMDQQNRIAEAKGSALADGTMDEAEYTQLRELQRQASRDIFSARHNCGIRA</sequence>
<reference evidence="2 3" key="1">
    <citation type="journal article" date="2011" name="Mol. Biol. Evol.">
        <title>Comparative genomic analysis of fruiting body formation in Myxococcales.</title>
        <authorList>
            <person name="Huntley S."/>
            <person name="Hamann N."/>
            <person name="Wegener-Feldbrugge S."/>
            <person name="Treuner-Lange A."/>
            <person name="Kube M."/>
            <person name="Reinhardt R."/>
            <person name="Klages S."/>
            <person name="Muller R."/>
            <person name="Ronning C.M."/>
            <person name="Nierman W.C."/>
            <person name="Sogaard-Andersen L."/>
        </authorList>
    </citation>
    <scope>NUCLEOTIDE SEQUENCE [LARGE SCALE GENOMIC DNA]</scope>
    <source>
        <strain evidence="2 3">DW4/3-1</strain>
    </source>
</reference>